<proteinExistence type="predicted"/>
<keyword evidence="3 6" id="KW-0863">Zinc-finger</keyword>
<evidence type="ECO:0000259" key="10">
    <source>
        <dbReference type="PROSITE" id="PS50827"/>
    </source>
</evidence>
<dbReference type="GO" id="GO:0000785">
    <property type="term" value="C:chromatin"/>
    <property type="evidence" value="ECO:0007669"/>
    <property type="project" value="UniProtKB-ARBA"/>
</dbReference>
<dbReference type="Pfam" id="PF15612">
    <property type="entry name" value="WHIM1"/>
    <property type="match status" value="1"/>
</dbReference>
<keyword evidence="8" id="KW-0812">Transmembrane</keyword>
<name>A0AAW1XSI2_RUBAR</name>
<feature type="domain" description="DDT" evidence="10">
    <location>
        <begin position="448"/>
        <end position="508"/>
    </location>
</feature>
<keyword evidence="5" id="KW-0539">Nucleus</keyword>
<dbReference type="Gene3D" id="3.30.40.10">
    <property type="entry name" value="Zinc/RING finger domain, C3HC4 (zinc finger)"/>
    <property type="match status" value="2"/>
</dbReference>
<keyword evidence="8" id="KW-0472">Membrane</keyword>
<feature type="region of interest" description="Disordered" evidence="7">
    <location>
        <begin position="330"/>
        <end position="376"/>
    </location>
</feature>
<feature type="region of interest" description="Disordered" evidence="7">
    <location>
        <begin position="1093"/>
        <end position="1116"/>
    </location>
</feature>
<dbReference type="CDD" id="cd20401">
    <property type="entry name" value="Tudor_AtPTM-like"/>
    <property type="match status" value="1"/>
</dbReference>
<keyword evidence="12" id="KW-1185">Reference proteome</keyword>
<feature type="transmembrane region" description="Helical" evidence="8">
    <location>
        <begin position="1365"/>
        <end position="1385"/>
    </location>
</feature>
<comment type="caution">
    <text evidence="11">The sequence shown here is derived from an EMBL/GenBank/DDBJ whole genome shotgun (WGS) entry which is preliminary data.</text>
</comment>
<dbReference type="SMART" id="SM00571">
    <property type="entry name" value="DDT"/>
    <property type="match status" value="1"/>
</dbReference>
<keyword evidence="4" id="KW-0862">Zinc</keyword>
<dbReference type="InterPro" id="IPR001965">
    <property type="entry name" value="Znf_PHD"/>
</dbReference>
<dbReference type="InterPro" id="IPR013083">
    <property type="entry name" value="Znf_RING/FYVE/PHD"/>
</dbReference>
<dbReference type="InterPro" id="IPR018501">
    <property type="entry name" value="DDT_dom"/>
</dbReference>
<evidence type="ECO:0000256" key="2">
    <source>
        <dbReference type="ARBA" id="ARBA00022723"/>
    </source>
</evidence>
<evidence type="ECO:0000256" key="8">
    <source>
        <dbReference type="SAM" id="Phobius"/>
    </source>
</evidence>
<dbReference type="InterPro" id="IPR056618">
    <property type="entry name" value="Chromo_PTM"/>
</dbReference>
<dbReference type="Pfam" id="PF00628">
    <property type="entry name" value="PHD"/>
    <property type="match status" value="1"/>
</dbReference>
<sequence>MEFVGRSVRKQFKGLGNFTGTVKSYSPSSGFFHVVYEDGESEELDFAEVSLLLAAASAAEPDLVQVKSGRPGRKPKKRRRTDTKRQIPGNSAGDTPGIIDSEKCDSGDGFGGHLRGIVAVNGGLNGDVSSSNWLDETREKVSALSVSRVSDDSKDGIDLNAGFNFSLNDDGCDLNADLNVGKEEEEKNLNHRDCIDLNLDACGDSVENLDGASLGGSTVVTQGTKRRGCDFDLNLEVGEDYRDTEADSEDKFKVSPKFEIIEESRKRERGEDAEENVVEKIDINEDIHMNGIGERIDCAVGGRLSNENCCSSGDMKVDCSLGELNTSAIKDNGMVKNSPSEAATPTTHEYRGDSNIQRSSRRKRRKLPDNLISTTTETVLRRSSRRGSAQNHVSITSSAVNNPVSSSAVTAITEDVPVISGCEGTDKPSVAPQALELPPSSQHLNLEGIPVLDLFTIYACLRSFSTLLFLSPFKLEDFVAALKCNSPSSLFDSVHVSILQTLRKHLESLSNEGSESASDCLRSLNWDFLDLITWPIFMVEYFLIHGSGPKPGFDLGHFMLFKTDYYSQPASLKVEILRCLCDDLIEVEAIKSEINRRCLTAEHDMVFERDVNFEVCKKRKASVQIAGSSSLNVEVVDETPDWNSDECCLCKMDGNLICCDGCPAAYHSRCVGVVNDLLPEGDWYCPECLIDRDKPWMKLRKSLRGAELLGVDPHGRLYFKSCGYLLVSDFCDLESAFNYYHRDELNKVIEVLRSSEISYGGIILGICKHWDIPTSFNGASSNTPLDQLVFLETCAAKNETHEDRKLQEDFCNPGSDVSNSVQVQRRSAIQYDSNNLADISNQSDLVGQPYPEDCSLTSTCLDVRQESKDSIDLGKISSAVTTRKEGTSEMHCGIDYMNYYSFGQIASSVAEELMSKSSEKSKEGTVITEDEMISAQMKTIIKKFSKFAWPNIENLNIDQQKEKCGWCFSCKYPADDRDCLLIMSKLPLQDLSKTDVVCLQLKKNPKGHLNDICCQILSIHDRLLGLLLGPWLNTHHTECWRNSLLNACDLASVKHLLLMLVENLHHRALSADWLKHVDSVVTMGSASHVVTSLRTNSKNTNSRKRPKFSDIDSNPSSNAGSGLGMFWWRGGRVSRRVFGWKVLPRSLTSKAARQGGCTKIMGILYPESSEYAKRSKYIAWRAAVEISTSAEQLALQVRELYSNIRWDDIENTYPLPTLDKESTKSVKLFKKVIVRRKCSEREVVKYLLDFGKRRAIPDIVRKHGSVLEEPSSERKKYWLEESYLPLHLLKNFEERRIARKTSDGKSGKVLAVGRVIMRPQEKRGFAYLFSKAERSEYYKCEHCHKDVLIREAVSCQFCRGVVSSFLLFLPFILLLCGFEILLGFFHKRHAKKSAGAIVSECTYTCHRCQNGVSAKIETNRGQVDKKRGKVEKALAGGRQVQLKNNKKVPVSLPLRRSPRKAKCLSVQNKKHSKRKKGKKGKQSKSKETYKKPTTGPSWQKKRTQVHHSYWLNGLLLSRKPNDERIMLFRDKKLFVRSGCPIILSHLKCQLCCEAECASTLDYIGCELCGEWFHGEAFGLDSENIDKLIGFRCHVCRKTKPPVCPHLVVEKTDVSQLAEAQNDGSVDCSEEVPNAVPTLSEVYS</sequence>
<dbReference type="PROSITE" id="PS50827">
    <property type="entry name" value="DDT"/>
    <property type="match status" value="1"/>
</dbReference>
<dbReference type="InterPro" id="IPR019786">
    <property type="entry name" value="Zinc_finger_PHD-type_CS"/>
</dbReference>
<dbReference type="CDD" id="cd15517">
    <property type="entry name" value="PHD_TCF19_like"/>
    <property type="match status" value="1"/>
</dbReference>
<evidence type="ECO:0000256" key="5">
    <source>
        <dbReference type="ARBA" id="ARBA00023242"/>
    </source>
</evidence>
<organism evidence="11 12">
    <name type="scientific">Rubus argutus</name>
    <name type="common">Southern blackberry</name>
    <dbReference type="NCBI Taxonomy" id="59490"/>
    <lineage>
        <taxon>Eukaryota</taxon>
        <taxon>Viridiplantae</taxon>
        <taxon>Streptophyta</taxon>
        <taxon>Embryophyta</taxon>
        <taxon>Tracheophyta</taxon>
        <taxon>Spermatophyta</taxon>
        <taxon>Magnoliopsida</taxon>
        <taxon>eudicotyledons</taxon>
        <taxon>Gunneridae</taxon>
        <taxon>Pentapetalae</taxon>
        <taxon>rosids</taxon>
        <taxon>fabids</taxon>
        <taxon>Rosales</taxon>
        <taxon>Rosaceae</taxon>
        <taxon>Rosoideae</taxon>
        <taxon>Rosoideae incertae sedis</taxon>
        <taxon>Rubus</taxon>
    </lineage>
</organism>
<comment type="subcellular location">
    <subcellularLocation>
        <location evidence="1">Nucleus</location>
    </subcellularLocation>
</comment>
<feature type="compositionally biased region" description="Polar residues" evidence="7">
    <location>
        <begin position="330"/>
        <end position="347"/>
    </location>
</feature>
<accession>A0AAW1XSI2</accession>
<dbReference type="InterPro" id="IPR011011">
    <property type="entry name" value="Znf_FYVE_PHD"/>
</dbReference>
<dbReference type="Proteomes" id="UP001457282">
    <property type="component" value="Unassembled WGS sequence"/>
</dbReference>
<dbReference type="SMART" id="SM00249">
    <property type="entry name" value="PHD"/>
    <property type="match status" value="2"/>
</dbReference>
<feature type="compositionally biased region" description="Basic residues" evidence="7">
    <location>
        <begin position="70"/>
        <end position="82"/>
    </location>
</feature>
<dbReference type="Pfam" id="PF02791">
    <property type="entry name" value="DDT"/>
    <property type="match status" value="1"/>
</dbReference>
<dbReference type="GO" id="GO:0005634">
    <property type="term" value="C:nucleus"/>
    <property type="evidence" value="ECO:0007669"/>
    <property type="project" value="UniProtKB-SubCell"/>
</dbReference>
<dbReference type="PROSITE" id="PS50016">
    <property type="entry name" value="ZF_PHD_2"/>
    <property type="match status" value="1"/>
</dbReference>
<feature type="region of interest" description="Disordered" evidence="7">
    <location>
        <begin position="64"/>
        <end position="102"/>
    </location>
</feature>
<dbReference type="GO" id="GO:0008270">
    <property type="term" value="F:zinc ion binding"/>
    <property type="evidence" value="ECO:0007669"/>
    <property type="project" value="UniProtKB-KW"/>
</dbReference>
<reference evidence="11 12" key="1">
    <citation type="journal article" date="2023" name="G3 (Bethesda)">
        <title>A chromosome-length genome assembly and annotation of blackberry (Rubus argutus, cv. 'Hillquist').</title>
        <authorList>
            <person name="Bruna T."/>
            <person name="Aryal R."/>
            <person name="Dudchenko O."/>
            <person name="Sargent D.J."/>
            <person name="Mead D."/>
            <person name="Buti M."/>
            <person name="Cavallini A."/>
            <person name="Hytonen T."/>
            <person name="Andres J."/>
            <person name="Pham M."/>
            <person name="Weisz D."/>
            <person name="Mascagni F."/>
            <person name="Usai G."/>
            <person name="Natali L."/>
            <person name="Bassil N."/>
            <person name="Fernandez G.E."/>
            <person name="Lomsadze A."/>
            <person name="Armour M."/>
            <person name="Olukolu B."/>
            <person name="Poorten T."/>
            <person name="Britton C."/>
            <person name="Davik J."/>
            <person name="Ashrafi H."/>
            <person name="Aiden E.L."/>
            <person name="Borodovsky M."/>
            <person name="Worthington M."/>
        </authorList>
    </citation>
    <scope>NUCLEOTIDE SEQUENCE [LARGE SCALE GENOMIC DNA]</scope>
    <source>
        <strain evidence="11">PI 553951</strain>
    </source>
</reference>
<evidence type="ECO:0000256" key="1">
    <source>
        <dbReference type="ARBA" id="ARBA00004123"/>
    </source>
</evidence>
<dbReference type="EMBL" id="JBEDUW010000003">
    <property type="protein sequence ID" value="KAK9939547.1"/>
    <property type="molecule type" value="Genomic_DNA"/>
</dbReference>
<gene>
    <name evidence="11" type="ORF">M0R45_016239</name>
</gene>
<keyword evidence="8" id="KW-1133">Transmembrane helix</keyword>
<evidence type="ECO:0000256" key="4">
    <source>
        <dbReference type="ARBA" id="ARBA00022833"/>
    </source>
</evidence>
<feature type="region of interest" description="Disordered" evidence="7">
    <location>
        <begin position="1458"/>
        <end position="1501"/>
    </location>
</feature>
<evidence type="ECO:0000313" key="12">
    <source>
        <dbReference type="Proteomes" id="UP001457282"/>
    </source>
</evidence>
<evidence type="ECO:0000256" key="6">
    <source>
        <dbReference type="PROSITE-ProRule" id="PRU00146"/>
    </source>
</evidence>
<evidence type="ECO:0000256" key="7">
    <source>
        <dbReference type="SAM" id="MobiDB-lite"/>
    </source>
</evidence>
<dbReference type="SUPFAM" id="SSF57903">
    <property type="entry name" value="FYVE/PHD zinc finger"/>
    <property type="match status" value="2"/>
</dbReference>
<dbReference type="PROSITE" id="PS01359">
    <property type="entry name" value="ZF_PHD_1"/>
    <property type="match status" value="1"/>
</dbReference>
<dbReference type="Pfam" id="PF24294">
    <property type="entry name" value="Chromo_PTM"/>
    <property type="match status" value="1"/>
</dbReference>
<dbReference type="CDD" id="cd15532">
    <property type="entry name" value="PHD2_CHD_II"/>
    <property type="match status" value="1"/>
</dbReference>
<dbReference type="PANTHER" id="PTHR46508">
    <property type="entry name" value="PHD FINGER FAMILY PROTEIN"/>
    <property type="match status" value="1"/>
</dbReference>
<keyword evidence="2" id="KW-0479">Metal-binding</keyword>
<dbReference type="InterPro" id="IPR028942">
    <property type="entry name" value="WHIM1_dom"/>
</dbReference>
<dbReference type="Pfam" id="PF21743">
    <property type="entry name" value="PTM_DIR17_Tudor"/>
    <property type="match status" value="1"/>
</dbReference>
<evidence type="ECO:0000256" key="3">
    <source>
        <dbReference type="ARBA" id="ARBA00022771"/>
    </source>
</evidence>
<evidence type="ECO:0000313" key="11">
    <source>
        <dbReference type="EMBL" id="KAK9939547.1"/>
    </source>
</evidence>
<dbReference type="InterPro" id="IPR047365">
    <property type="entry name" value="Tudor_AtPTM-like"/>
</dbReference>
<dbReference type="InterPro" id="IPR019787">
    <property type="entry name" value="Znf_PHD-finger"/>
</dbReference>
<protein>
    <submittedName>
        <fullName evidence="11">Uncharacterized protein</fullName>
    </submittedName>
</protein>
<evidence type="ECO:0000259" key="9">
    <source>
        <dbReference type="PROSITE" id="PS50016"/>
    </source>
</evidence>
<feature type="domain" description="PHD-type" evidence="9">
    <location>
        <begin position="644"/>
        <end position="691"/>
    </location>
</feature>
<feature type="compositionally biased region" description="Basic residues" evidence="7">
    <location>
        <begin position="1458"/>
        <end position="1483"/>
    </location>
</feature>
<dbReference type="PANTHER" id="PTHR46508:SF5">
    <property type="entry name" value="PHD-FINGER AND DNA BINDING DOMAIN-CONTAINING PROTEIN"/>
    <property type="match status" value="1"/>
</dbReference>